<evidence type="ECO:0000256" key="8">
    <source>
        <dbReference type="RuleBase" id="RU000699"/>
    </source>
</evidence>
<dbReference type="GO" id="GO:0004776">
    <property type="term" value="F:succinate-CoA ligase (GDP-forming) activity"/>
    <property type="evidence" value="ECO:0007669"/>
    <property type="project" value="TreeGrafter"/>
</dbReference>
<dbReference type="NCBIfam" id="TIGR01019">
    <property type="entry name" value="sucCoAalpha"/>
    <property type="match status" value="1"/>
</dbReference>
<keyword evidence="13" id="KW-1185">Reference proteome</keyword>
<keyword evidence="2 5" id="KW-0816">Tricarboxylic acid cycle</keyword>
<dbReference type="InterPro" id="IPR033847">
    <property type="entry name" value="Citrt_syn/SCS-alpha_CS"/>
</dbReference>
<dbReference type="FunFam" id="3.40.50.261:FF:000006">
    <property type="entry name" value="Succinate--CoA ligase [ADP-forming] subunit alpha"/>
    <property type="match status" value="1"/>
</dbReference>
<evidence type="ECO:0000256" key="2">
    <source>
        <dbReference type="ARBA" id="ARBA00022532"/>
    </source>
</evidence>
<dbReference type="InterPro" id="IPR017440">
    <property type="entry name" value="Cit_synth/succinyl-CoA_lig_AS"/>
</dbReference>
<dbReference type="Gene3D" id="3.40.50.720">
    <property type="entry name" value="NAD(P)-binding Rossmann-like Domain"/>
    <property type="match status" value="1"/>
</dbReference>
<dbReference type="Gene3D" id="3.40.50.261">
    <property type="entry name" value="Succinyl-CoA synthetase domains"/>
    <property type="match status" value="1"/>
</dbReference>
<dbReference type="PRINTS" id="PR01798">
    <property type="entry name" value="SCOASYNTHASE"/>
</dbReference>
<comment type="catalytic activity">
    <reaction evidence="5">
        <text>GTP + succinate + CoA = succinyl-CoA + GDP + phosphate</text>
        <dbReference type="Rhea" id="RHEA:22120"/>
        <dbReference type="ChEBI" id="CHEBI:30031"/>
        <dbReference type="ChEBI" id="CHEBI:37565"/>
        <dbReference type="ChEBI" id="CHEBI:43474"/>
        <dbReference type="ChEBI" id="CHEBI:57287"/>
        <dbReference type="ChEBI" id="CHEBI:57292"/>
        <dbReference type="ChEBI" id="CHEBI:58189"/>
    </reaction>
</comment>
<dbReference type="InterPro" id="IPR005811">
    <property type="entry name" value="SUCC_ACL_C"/>
</dbReference>
<dbReference type="EMBL" id="JBGOGF010000001">
    <property type="protein sequence ID" value="MFA1769704.1"/>
    <property type="molecule type" value="Genomic_DNA"/>
</dbReference>
<feature type="binding site" evidence="5">
    <location>
        <begin position="96"/>
        <end position="98"/>
    </location>
    <ligand>
        <name>CoA</name>
        <dbReference type="ChEBI" id="CHEBI:57287"/>
    </ligand>
</feature>
<comment type="caution">
    <text evidence="10">The sequence shown here is derived from an EMBL/GenBank/DDBJ whole genome shotgun (WGS) entry which is preliminary data.</text>
</comment>
<name>A0A5M8QK23_9BACT</name>
<evidence type="ECO:0000313" key="12">
    <source>
        <dbReference type="Proteomes" id="UP000323866"/>
    </source>
</evidence>
<dbReference type="InterPro" id="IPR005810">
    <property type="entry name" value="CoA_lig_alpha"/>
</dbReference>
<dbReference type="PROSITE" id="PS01216">
    <property type="entry name" value="SUCCINYL_COA_LIG_1"/>
    <property type="match status" value="1"/>
</dbReference>
<protein>
    <recommendedName>
        <fullName evidence="5">Succinate--CoA ligase [ADP-forming] subunit alpha</fullName>
        <ecNumber evidence="5">6.2.1.5</ecNumber>
    </recommendedName>
    <alternativeName>
        <fullName evidence="5">Succinyl-CoA synthetase subunit alpha</fullName>
        <shortName evidence="5">SCS-alpha</shortName>
    </alternativeName>
</protein>
<dbReference type="GO" id="GO:0006099">
    <property type="term" value="P:tricarboxylic acid cycle"/>
    <property type="evidence" value="ECO:0007669"/>
    <property type="project" value="UniProtKB-UniRule"/>
</dbReference>
<dbReference type="SUPFAM" id="SSF52210">
    <property type="entry name" value="Succinyl-CoA synthetase domains"/>
    <property type="match status" value="1"/>
</dbReference>
<feature type="binding site" evidence="5">
    <location>
        <begin position="17"/>
        <end position="20"/>
    </location>
    <ligand>
        <name>CoA</name>
        <dbReference type="ChEBI" id="CHEBI:57287"/>
    </ligand>
</feature>
<keyword evidence="4 5" id="KW-0547">Nucleotide-binding</keyword>
<feature type="binding site" evidence="5">
    <location>
        <position position="43"/>
    </location>
    <ligand>
        <name>CoA</name>
        <dbReference type="ChEBI" id="CHEBI:57287"/>
    </ligand>
</feature>
<feature type="binding site" evidence="5">
    <location>
        <position position="159"/>
    </location>
    <ligand>
        <name>substrate</name>
        <note>ligand shared with subunit beta</note>
    </ligand>
</feature>
<evidence type="ECO:0000259" key="9">
    <source>
        <dbReference type="SMART" id="SM00881"/>
    </source>
</evidence>
<organism evidence="10 12">
    <name type="scientific">Rufibacter glacialis</name>
    <dbReference type="NCBI Taxonomy" id="1259555"/>
    <lineage>
        <taxon>Bacteria</taxon>
        <taxon>Pseudomonadati</taxon>
        <taxon>Bacteroidota</taxon>
        <taxon>Cytophagia</taxon>
        <taxon>Cytophagales</taxon>
        <taxon>Hymenobacteraceae</taxon>
        <taxon>Rufibacter</taxon>
    </lineage>
</organism>
<dbReference type="InterPro" id="IPR003781">
    <property type="entry name" value="CoA-bd"/>
</dbReference>
<reference evidence="10 12" key="1">
    <citation type="submission" date="2019-07" db="EMBL/GenBank/DDBJ databases">
        <authorList>
            <person name="Qu J.-H."/>
        </authorList>
    </citation>
    <scope>NUCLEOTIDE SEQUENCE [LARGE SCALE GENOMIC DNA]</scope>
    <source>
        <strain evidence="10 12">MDT1-10-3</strain>
    </source>
</reference>
<dbReference type="PANTHER" id="PTHR11117">
    <property type="entry name" value="SUCCINYL-COA LIGASE SUBUNIT ALPHA"/>
    <property type="match status" value="1"/>
</dbReference>
<dbReference type="Proteomes" id="UP001570846">
    <property type="component" value="Unassembled WGS sequence"/>
</dbReference>
<evidence type="ECO:0000256" key="5">
    <source>
        <dbReference type="HAMAP-Rule" id="MF_01988"/>
    </source>
</evidence>
<feature type="domain" description="CoA-binding" evidence="9">
    <location>
        <begin position="4"/>
        <end position="100"/>
    </location>
</feature>
<dbReference type="GO" id="GO:0004775">
    <property type="term" value="F:succinate-CoA ligase (ADP-forming) activity"/>
    <property type="evidence" value="ECO:0007669"/>
    <property type="project" value="UniProtKB-UniRule"/>
</dbReference>
<dbReference type="GO" id="GO:0000166">
    <property type="term" value="F:nucleotide binding"/>
    <property type="evidence" value="ECO:0007669"/>
    <property type="project" value="UniProtKB-KW"/>
</dbReference>
<reference evidence="10 12" key="2">
    <citation type="submission" date="2019-09" db="EMBL/GenBank/DDBJ databases">
        <title>A bacterium isolated from glacier soil.</title>
        <authorList>
            <person name="Liu Q."/>
        </authorList>
    </citation>
    <scope>NUCLEOTIDE SEQUENCE [LARGE SCALE GENOMIC DNA]</scope>
    <source>
        <strain evidence="10 12">MDT1-10-3</strain>
    </source>
</reference>
<dbReference type="Pfam" id="PF02629">
    <property type="entry name" value="CoA_binding"/>
    <property type="match status" value="1"/>
</dbReference>
<dbReference type="AlphaFoldDB" id="A0A5M8QK23"/>
<accession>A0A5M8QK23</accession>
<comment type="pathway">
    <text evidence="1 5 8">Carbohydrate metabolism; tricarboxylic acid cycle; succinate from succinyl-CoA (ligase route): step 1/1.</text>
</comment>
<dbReference type="HAMAP" id="MF_01988">
    <property type="entry name" value="Succ_CoA_alpha"/>
    <property type="match status" value="1"/>
</dbReference>
<gene>
    <name evidence="5 10" type="primary">sucD</name>
    <name evidence="11" type="ORF">ACD591_00250</name>
    <name evidence="10" type="ORF">FOE74_05165</name>
</gene>
<keyword evidence="3 5" id="KW-0436">Ligase</keyword>
<evidence type="ECO:0000313" key="11">
    <source>
        <dbReference type="EMBL" id="MFA1769704.1"/>
    </source>
</evidence>
<evidence type="ECO:0000313" key="13">
    <source>
        <dbReference type="Proteomes" id="UP001570846"/>
    </source>
</evidence>
<dbReference type="InterPro" id="IPR016102">
    <property type="entry name" value="Succinyl-CoA_synth-like"/>
</dbReference>
<comment type="catalytic activity">
    <reaction evidence="5 8">
        <text>succinate + ATP + CoA = succinyl-CoA + ADP + phosphate</text>
        <dbReference type="Rhea" id="RHEA:17661"/>
        <dbReference type="ChEBI" id="CHEBI:30031"/>
        <dbReference type="ChEBI" id="CHEBI:30616"/>
        <dbReference type="ChEBI" id="CHEBI:43474"/>
        <dbReference type="ChEBI" id="CHEBI:57287"/>
        <dbReference type="ChEBI" id="CHEBI:57292"/>
        <dbReference type="ChEBI" id="CHEBI:456216"/>
        <dbReference type="EC" id="6.2.1.5"/>
    </reaction>
</comment>
<dbReference type="RefSeq" id="WP_149097538.1">
    <property type="nucleotide sequence ID" value="NZ_BMMG01000002.1"/>
</dbReference>
<dbReference type="GO" id="GO:0009361">
    <property type="term" value="C:succinate-CoA ligase complex (ADP-forming)"/>
    <property type="evidence" value="ECO:0007669"/>
    <property type="project" value="TreeGrafter"/>
</dbReference>
<sequence length="296" mass="30355">MSVLVNKDSKVIVQGFTGSEGSFHAQQMIEYGTNVVGGVTPGKGGSTHLDRPVFNTVAEAVEKAGANVSIIFVPPAFAADAIMEAADAGIEVIVCITEGIPVKDMVAAKNYIKNRAVTLIGPNCPGVITPGEAKVGIMPGFVFKPGRIGIVSKSGTLTYEAADQIVKAGLGISTAIGIGGDPIIGTPTKNAVELLMEDPETDAIVMIGEIGGNYEAVAAEYIRATGNKKPVVGFIAGQTAPAGRRMGHAGAIIGGADDTAAAKMRIMRENGIHVVDSPAEIGETMVRVLQGETTNA</sequence>
<dbReference type="SMART" id="SM00881">
    <property type="entry name" value="CoA_binding"/>
    <property type="match status" value="1"/>
</dbReference>
<dbReference type="OrthoDB" id="9807196at2"/>
<dbReference type="PROSITE" id="PS00399">
    <property type="entry name" value="SUCCINYL_COA_LIG_2"/>
    <property type="match status" value="1"/>
</dbReference>
<comment type="subunit">
    <text evidence="5 8">Heterotetramer of two alpha and two beta subunits.</text>
</comment>
<dbReference type="EMBL" id="VKKZ01000019">
    <property type="protein sequence ID" value="KAA6435344.1"/>
    <property type="molecule type" value="Genomic_DNA"/>
</dbReference>
<dbReference type="UniPathway" id="UPA00223">
    <property type="reaction ID" value="UER00999"/>
</dbReference>
<dbReference type="PIRSF" id="PIRSF001553">
    <property type="entry name" value="SucCS_alpha"/>
    <property type="match status" value="1"/>
</dbReference>
<dbReference type="Pfam" id="PF00549">
    <property type="entry name" value="Ligase_CoA"/>
    <property type="match status" value="1"/>
</dbReference>
<dbReference type="Proteomes" id="UP000323866">
    <property type="component" value="Unassembled WGS sequence"/>
</dbReference>
<evidence type="ECO:0000256" key="7">
    <source>
        <dbReference type="RuleBase" id="RU000677"/>
    </source>
</evidence>
<proteinExistence type="inferred from homology"/>
<evidence type="ECO:0000256" key="4">
    <source>
        <dbReference type="ARBA" id="ARBA00022741"/>
    </source>
</evidence>
<dbReference type="SUPFAM" id="SSF51735">
    <property type="entry name" value="NAD(P)-binding Rossmann-fold domains"/>
    <property type="match status" value="1"/>
</dbReference>
<evidence type="ECO:0000256" key="6">
    <source>
        <dbReference type="PIRSR" id="PIRSR001553-1"/>
    </source>
</evidence>
<dbReference type="PANTHER" id="PTHR11117:SF2">
    <property type="entry name" value="SUCCINATE--COA LIGASE [ADP_GDP-FORMING] SUBUNIT ALPHA, MITOCHONDRIAL"/>
    <property type="match status" value="1"/>
</dbReference>
<dbReference type="InterPro" id="IPR036291">
    <property type="entry name" value="NAD(P)-bd_dom_sf"/>
</dbReference>
<dbReference type="FunFam" id="3.40.50.720:FF:000002">
    <property type="entry name" value="Succinate--CoA ligase [ADP-forming] subunit alpha"/>
    <property type="match status" value="1"/>
</dbReference>
<dbReference type="NCBIfam" id="NF004230">
    <property type="entry name" value="PRK05678.1"/>
    <property type="match status" value="1"/>
</dbReference>
<evidence type="ECO:0000313" key="10">
    <source>
        <dbReference type="EMBL" id="KAA6435344.1"/>
    </source>
</evidence>
<feature type="active site" description="Tele-phosphohistidine intermediate" evidence="5 6">
    <location>
        <position position="248"/>
    </location>
</feature>
<comment type="function">
    <text evidence="5 8">Succinyl-CoA synthetase functions in the citric acid cycle (TCA), coupling the hydrolysis of succinyl-CoA to the synthesis of either ATP or GTP and thus represents the only step of substrate-level phosphorylation in the TCA. The alpha subunit of the enzyme binds the substrates coenzyme A and phosphate, while succinate binding and nucleotide specificity is provided by the beta subunit.</text>
</comment>
<dbReference type="EC" id="6.2.1.5" evidence="5"/>
<evidence type="ECO:0000256" key="1">
    <source>
        <dbReference type="ARBA" id="ARBA00005064"/>
    </source>
</evidence>
<reference evidence="11 13" key="3">
    <citation type="submission" date="2024-08" db="EMBL/GenBank/DDBJ databases">
        <authorList>
            <person name="Wei W."/>
        </authorList>
    </citation>
    <scope>NUCLEOTIDE SEQUENCE [LARGE SCALE GENOMIC DNA]</scope>
    <source>
        <strain evidence="11 13">XU2</strain>
    </source>
</reference>
<evidence type="ECO:0000256" key="3">
    <source>
        <dbReference type="ARBA" id="ARBA00022598"/>
    </source>
</evidence>
<comment type="similarity">
    <text evidence="5 7">Belongs to the succinate/malate CoA ligase alpha subunit family.</text>
</comment>